<accession>A0ABT5R3P9</accession>
<sequence length="52" mass="5936">MALHHAFDSYGHGSVTSIKCQQDRDMIEIGIRKREQYMLTVALKIDGVIFPD</sequence>
<evidence type="ECO:0000313" key="1">
    <source>
        <dbReference type="EMBL" id="MDD1794900.1"/>
    </source>
</evidence>
<protein>
    <submittedName>
        <fullName evidence="1">Uncharacterized protein</fullName>
    </submittedName>
</protein>
<evidence type="ECO:0000313" key="2">
    <source>
        <dbReference type="Proteomes" id="UP001149400"/>
    </source>
</evidence>
<comment type="caution">
    <text evidence="1">The sequence shown here is derived from an EMBL/GenBank/DDBJ whole genome shotgun (WGS) entry which is preliminary data.</text>
</comment>
<keyword evidence="2" id="KW-1185">Reference proteome</keyword>
<name>A0ABT5R3P9_9GAMM</name>
<proteinExistence type="predicted"/>
<organism evidence="1 2">
    <name type="scientific">Enterovibrio gelatinilyticus</name>
    <dbReference type="NCBI Taxonomy" id="2899819"/>
    <lineage>
        <taxon>Bacteria</taxon>
        <taxon>Pseudomonadati</taxon>
        <taxon>Pseudomonadota</taxon>
        <taxon>Gammaproteobacteria</taxon>
        <taxon>Vibrionales</taxon>
        <taxon>Vibrionaceae</taxon>
        <taxon>Enterovibrio</taxon>
    </lineage>
</organism>
<gene>
    <name evidence="1" type="ORF">LRP50_17350</name>
</gene>
<dbReference type="Proteomes" id="UP001149400">
    <property type="component" value="Unassembled WGS sequence"/>
</dbReference>
<dbReference type="RefSeq" id="WP_274165718.1">
    <property type="nucleotide sequence ID" value="NZ_JAJUBC010000022.1"/>
</dbReference>
<reference evidence="1" key="1">
    <citation type="submission" date="2021-12" db="EMBL/GenBank/DDBJ databases">
        <title>Enterovibrio ZSDZ35 sp. nov. and Enterovibrio ZSDZ42 sp. nov., isolated from coastal seawater in Qingdao.</title>
        <authorList>
            <person name="Zhang P."/>
        </authorList>
    </citation>
    <scope>NUCLEOTIDE SEQUENCE</scope>
    <source>
        <strain evidence="1">ZSDZ42</strain>
    </source>
</reference>
<dbReference type="EMBL" id="JAJUBC010000022">
    <property type="protein sequence ID" value="MDD1794900.1"/>
    <property type="molecule type" value="Genomic_DNA"/>
</dbReference>